<dbReference type="Pfam" id="PF01699">
    <property type="entry name" value="Na_Ca_ex"/>
    <property type="match status" value="2"/>
</dbReference>
<comment type="subcellular location">
    <subcellularLocation>
        <location evidence="1">Membrane</location>
        <topology evidence="1">Multi-pass membrane protein</topology>
    </subcellularLocation>
</comment>
<reference evidence="8" key="1">
    <citation type="submission" date="2017-09" db="EMBL/GenBank/DDBJ databases">
        <title>Depth-based differentiation of microbial function through sediment-hosted aquifers and enrichment of novel symbionts in the deep terrestrial subsurface.</title>
        <authorList>
            <person name="Probst A.J."/>
            <person name="Ladd B."/>
            <person name="Jarett J.K."/>
            <person name="Geller-Mcgrath D.E."/>
            <person name="Sieber C.M.K."/>
            <person name="Emerson J.B."/>
            <person name="Anantharaman K."/>
            <person name="Thomas B.C."/>
            <person name="Malmstrom R."/>
            <person name="Stieglmeier M."/>
            <person name="Klingl A."/>
            <person name="Woyke T."/>
            <person name="Ryan C.M."/>
            <person name="Banfield J.F."/>
        </authorList>
    </citation>
    <scope>NUCLEOTIDE SEQUENCE [LARGE SCALE GENOMIC DNA]</scope>
</reference>
<proteinExistence type="predicted"/>
<dbReference type="AlphaFoldDB" id="A0A2M8KCW6"/>
<feature type="transmembrane region" description="Helical" evidence="5">
    <location>
        <begin position="173"/>
        <end position="191"/>
    </location>
</feature>
<dbReference type="PANTHER" id="PTHR10846">
    <property type="entry name" value="SODIUM/POTASSIUM/CALCIUM EXCHANGER"/>
    <property type="match status" value="1"/>
</dbReference>
<evidence type="ECO:0000313" key="8">
    <source>
        <dbReference type="Proteomes" id="UP000231648"/>
    </source>
</evidence>
<sequence length="317" mass="35218">MVLLYLLIFVISCYALVKSGTVLVKVLTLMARYFRLTEYVFAFILMTFATSMPELFVGVTAAIKGVPSISLANIIGSNFIHLTFILGLVAIVARGLKVESKIAKRDAWIIFFIALLPLLLLYDKKISRGEGFLLLVIFAWYIYHILREKDAFSRRMNHITRDAEAFRGLIKNFIYFIIATAVLLFSSWGVVETAKLIAADLYLPLVLIGIILVAFGTSLPEMVFGVRAVIAKHEGLTLGNLIGSIVVNSTLILGIVVLIHPIEIVNLTIIYIGGGFMLAAILFANVFIATKNKVSWKEGLFLIVFYIGFLVAEFLLK</sequence>
<organism evidence="7 8">
    <name type="scientific">Candidatus Portnoybacteria bacterium CG10_big_fil_rev_8_21_14_0_10_38_18</name>
    <dbReference type="NCBI Taxonomy" id="1974813"/>
    <lineage>
        <taxon>Bacteria</taxon>
        <taxon>Candidatus Portnoyibacteriota</taxon>
    </lineage>
</organism>
<feature type="transmembrane region" description="Helical" evidence="5">
    <location>
        <begin position="203"/>
        <end position="226"/>
    </location>
</feature>
<dbReference type="InterPro" id="IPR004837">
    <property type="entry name" value="NaCa_Exmemb"/>
</dbReference>
<feature type="transmembrane region" description="Helical" evidence="5">
    <location>
        <begin position="238"/>
        <end position="262"/>
    </location>
</feature>
<evidence type="ECO:0000256" key="2">
    <source>
        <dbReference type="ARBA" id="ARBA00022692"/>
    </source>
</evidence>
<evidence type="ECO:0000259" key="6">
    <source>
        <dbReference type="Pfam" id="PF01699"/>
    </source>
</evidence>
<keyword evidence="2 5" id="KW-0812">Transmembrane</keyword>
<comment type="caution">
    <text evidence="7">The sequence shown here is derived from an EMBL/GenBank/DDBJ whole genome shotgun (WGS) entry which is preliminary data.</text>
</comment>
<accession>A0A2M8KCW6</accession>
<evidence type="ECO:0000256" key="5">
    <source>
        <dbReference type="SAM" id="Phobius"/>
    </source>
</evidence>
<evidence type="ECO:0000256" key="1">
    <source>
        <dbReference type="ARBA" id="ARBA00004141"/>
    </source>
</evidence>
<evidence type="ECO:0000256" key="4">
    <source>
        <dbReference type="ARBA" id="ARBA00023136"/>
    </source>
</evidence>
<feature type="transmembrane region" description="Helical" evidence="5">
    <location>
        <begin position="300"/>
        <end position="316"/>
    </location>
</feature>
<protein>
    <recommendedName>
        <fullName evidence="6">Sodium/calcium exchanger membrane region domain-containing protein</fullName>
    </recommendedName>
</protein>
<evidence type="ECO:0000313" key="7">
    <source>
        <dbReference type="EMBL" id="PJE57758.1"/>
    </source>
</evidence>
<dbReference type="EMBL" id="PFDX01000003">
    <property type="protein sequence ID" value="PJE57758.1"/>
    <property type="molecule type" value="Genomic_DNA"/>
</dbReference>
<dbReference type="GO" id="GO:0008273">
    <property type="term" value="F:calcium, potassium:sodium antiporter activity"/>
    <property type="evidence" value="ECO:0007669"/>
    <property type="project" value="TreeGrafter"/>
</dbReference>
<feature type="transmembrane region" description="Helical" evidence="5">
    <location>
        <begin position="128"/>
        <end position="146"/>
    </location>
</feature>
<feature type="domain" description="Sodium/calcium exchanger membrane region" evidence="6">
    <location>
        <begin position="5"/>
        <end position="145"/>
    </location>
</feature>
<feature type="transmembrane region" description="Helical" evidence="5">
    <location>
        <begin position="105"/>
        <end position="122"/>
    </location>
</feature>
<feature type="transmembrane region" description="Helical" evidence="5">
    <location>
        <begin position="268"/>
        <end position="288"/>
    </location>
</feature>
<feature type="transmembrane region" description="Helical" evidence="5">
    <location>
        <begin position="39"/>
        <end position="63"/>
    </location>
</feature>
<name>A0A2M8KCW6_9BACT</name>
<dbReference type="InterPro" id="IPR004481">
    <property type="entry name" value="K/Na/Ca-exchanger"/>
</dbReference>
<feature type="transmembrane region" description="Helical" evidence="5">
    <location>
        <begin position="6"/>
        <end position="27"/>
    </location>
</feature>
<feature type="transmembrane region" description="Helical" evidence="5">
    <location>
        <begin position="69"/>
        <end position="93"/>
    </location>
</feature>
<gene>
    <name evidence="7" type="ORF">COU82_00365</name>
</gene>
<dbReference type="GO" id="GO:0005262">
    <property type="term" value="F:calcium channel activity"/>
    <property type="evidence" value="ECO:0007669"/>
    <property type="project" value="TreeGrafter"/>
</dbReference>
<dbReference type="GO" id="GO:0006874">
    <property type="term" value="P:intracellular calcium ion homeostasis"/>
    <property type="evidence" value="ECO:0007669"/>
    <property type="project" value="TreeGrafter"/>
</dbReference>
<feature type="domain" description="Sodium/calcium exchanger membrane region" evidence="6">
    <location>
        <begin position="172"/>
        <end position="312"/>
    </location>
</feature>
<dbReference type="Proteomes" id="UP000231648">
    <property type="component" value="Unassembled WGS sequence"/>
</dbReference>
<keyword evidence="3 5" id="KW-1133">Transmembrane helix</keyword>
<keyword evidence="4 5" id="KW-0472">Membrane</keyword>
<evidence type="ECO:0000256" key="3">
    <source>
        <dbReference type="ARBA" id="ARBA00022989"/>
    </source>
</evidence>
<dbReference type="Gene3D" id="1.20.1420.30">
    <property type="entry name" value="NCX, central ion-binding region"/>
    <property type="match status" value="2"/>
</dbReference>
<dbReference type="GO" id="GO:0005886">
    <property type="term" value="C:plasma membrane"/>
    <property type="evidence" value="ECO:0007669"/>
    <property type="project" value="TreeGrafter"/>
</dbReference>
<dbReference type="InterPro" id="IPR044880">
    <property type="entry name" value="NCX_ion-bd_dom_sf"/>
</dbReference>
<dbReference type="PANTHER" id="PTHR10846:SF8">
    <property type="entry name" value="INNER MEMBRANE PROTEIN YRBG"/>
    <property type="match status" value="1"/>
</dbReference>